<dbReference type="EMBL" id="CATQJA010002708">
    <property type="protein sequence ID" value="CAJ0586325.1"/>
    <property type="molecule type" value="Genomic_DNA"/>
</dbReference>
<name>A0AA36GCS7_9BILA</name>
<keyword evidence="2" id="KW-1185">Reference proteome</keyword>
<dbReference type="Proteomes" id="UP001177023">
    <property type="component" value="Unassembled WGS sequence"/>
</dbReference>
<organism evidence="1 2">
    <name type="scientific">Mesorhabditis spiculigera</name>
    <dbReference type="NCBI Taxonomy" id="96644"/>
    <lineage>
        <taxon>Eukaryota</taxon>
        <taxon>Metazoa</taxon>
        <taxon>Ecdysozoa</taxon>
        <taxon>Nematoda</taxon>
        <taxon>Chromadorea</taxon>
        <taxon>Rhabditida</taxon>
        <taxon>Rhabditina</taxon>
        <taxon>Rhabditomorpha</taxon>
        <taxon>Rhabditoidea</taxon>
        <taxon>Rhabditidae</taxon>
        <taxon>Mesorhabditinae</taxon>
        <taxon>Mesorhabditis</taxon>
    </lineage>
</organism>
<protein>
    <submittedName>
        <fullName evidence="1">Uncharacterized protein</fullName>
    </submittedName>
</protein>
<comment type="caution">
    <text evidence="1">The sequence shown here is derived from an EMBL/GenBank/DDBJ whole genome shotgun (WGS) entry which is preliminary data.</text>
</comment>
<gene>
    <name evidence="1" type="ORF">MSPICULIGERA_LOCUS24332</name>
</gene>
<evidence type="ECO:0000313" key="2">
    <source>
        <dbReference type="Proteomes" id="UP001177023"/>
    </source>
</evidence>
<accession>A0AA36GCS7</accession>
<dbReference type="AlphaFoldDB" id="A0AA36GCS7"/>
<sequence length="149" mass="16527">MARKFSGLRRMFKLYGAAPAEELKTAEEIVEVESPRRQCQIKARDVAVAVTSRVPCRVRVCAPNGECSEEMKPGASSENETVYEPKLCGCGHGHWTFHILHEHDDTVLASPQLYLSGWGSILVTINADLSISMERRDFLESPIAVSCGY</sequence>
<evidence type="ECO:0000313" key="1">
    <source>
        <dbReference type="EMBL" id="CAJ0586325.1"/>
    </source>
</evidence>
<reference evidence="1" key="1">
    <citation type="submission" date="2023-06" db="EMBL/GenBank/DDBJ databases">
        <authorList>
            <person name="Delattre M."/>
        </authorList>
    </citation>
    <scope>NUCLEOTIDE SEQUENCE</scope>
    <source>
        <strain evidence="1">AF72</strain>
    </source>
</reference>
<proteinExistence type="predicted"/>
<feature type="non-terminal residue" evidence="1">
    <location>
        <position position="149"/>
    </location>
</feature>